<keyword evidence="3" id="KW-1185">Reference proteome</keyword>
<feature type="compositionally biased region" description="Polar residues" evidence="1">
    <location>
        <begin position="54"/>
        <end position="64"/>
    </location>
</feature>
<feature type="region of interest" description="Disordered" evidence="1">
    <location>
        <begin position="43"/>
        <end position="92"/>
    </location>
</feature>
<protein>
    <submittedName>
        <fullName evidence="2">Uncharacterized protein</fullName>
    </submittedName>
</protein>
<accession>A0AAD9A9A7</accession>
<evidence type="ECO:0000256" key="1">
    <source>
        <dbReference type="SAM" id="MobiDB-lite"/>
    </source>
</evidence>
<comment type="caution">
    <text evidence="2">The sequence shown here is derived from an EMBL/GenBank/DDBJ whole genome shotgun (WGS) entry which is preliminary data.</text>
</comment>
<evidence type="ECO:0000313" key="2">
    <source>
        <dbReference type="EMBL" id="KAK1843881.1"/>
    </source>
</evidence>
<dbReference type="EMBL" id="JAQOWY010000335">
    <property type="protein sequence ID" value="KAK1843881.1"/>
    <property type="molecule type" value="Genomic_DNA"/>
</dbReference>
<dbReference type="Proteomes" id="UP001243330">
    <property type="component" value="Unassembled WGS sequence"/>
</dbReference>
<proteinExistence type="predicted"/>
<name>A0AAD9A9A7_9PEZI</name>
<organism evidence="2 3">
    <name type="scientific">Colletotrichum chrysophilum</name>
    <dbReference type="NCBI Taxonomy" id="1836956"/>
    <lineage>
        <taxon>Eukaryota</taxon>
        <taxon>Fungi</taxon>
        <taxon>Dikarya</taxon>
        <taxon>Ascomycota</taxon>
        <taxon>Pezizomycotina</taxon>
        <taxon>Sordariomycetes</taxon>
        <taxon>Hypocreomycetidae</taxon>
        <taxon>Glomerellales</taxon>
        <taxon>Glomerellaceae</taxon>
        <taxon>Colletotrichum</taxon>
        <taxon>Colletotrichum gloeosporioides species complex</taxon>
    </lineage>
</organism>
<gene>
    <name evidence="2" type="ORF">CCHR01_13476</name>
</gene>
<sequence length="153" mass="17232">MARSIGFSPRAPDLPIDVSVSICTGSVFTCTCSRSTLIRNRKRIDRRQSGIKGSRSSPQMQLQRPQDARRLTQHAKTAKLPQRSSRSCSRKRSLRCRFGDSPQMRDARSRAPHPCAAELRQAALPVHDTIITMLVREPQRLDLITPISIREVS</sequence>
<reference evidence="2" key="1">
    <citation type="submission" date="2023-01" db="EMBL/GenBank/DDBJ databases">
        <title>Colletotrichum chrysophilum M932 genome sequence.</title>
        <authorList>
            <person name="Baroncelli R."/>
        </authorList>
    </citation>
    <scope>NUCLEOTIDE SEQUENCE</scope>
    <source>
        <strain evidence="2">M932</strain>
    </source>
</reference>
<evidence type="ECO:0000313" key="3">
    <source>
        <dbReference type="Proteomes" id="UP001243330"/>
    </source>
</evidence>
<dbReference type="AlphaFoldDB" id="A0AAD9A9A7"/>